<reference evidence="1" key="1">
    <citation type="journal article" date="2013" name="BMC Genomics">
        <title>Unscrambling butterfly oogenesis.</title>
        <authorList>
            <person name="Carter J.M."/>
            <person name="Baker S.C."/>
            <person name="Pink R."/>
            <person name="Carter D.R."/>
            <person name="Collins A."/>
            <person name="Tomlin J."/>
            <person name="Gibbs M."/>
            <person name="Breuker C.J."/>
        </authorList>
    </citation>
    <scope>NUCLEOTIDE SEQUENCE</scope>
    <source>
        <tissue evidence="1">Ovary</tissue>
    </source>
</reference>
<protein>
    <submittedName>
        <fullName evidence="1">Uncharacterized protein</fullName>
    </submittedName>
</protein>
<dbReference type="EMBL" id="GAIX01014761">
    <property type="protein sequence ID" value="JAA77799.1"/>
    <property type="molecule type" value="Transcribed_RNA"/>
</dbReference>
<organism evidence="1">
    <name type="scientific">Pararge aegeria</name>
    <name type="common">speckled wood butterfly</name>
    <dbReference type="NCBI Taxonomy" id="116150"/>
    <lineage>
        <taxon>Eukaryota</taxon>
        <taxon>Metazoa</taxon>
        <taxon>Ecdysozoa</taxon>
        <taxon>Arthropoda</taxon>
        <taxon>Hexapoda</taxon>
        <taxon>Insecta</taxon>
        <taxon>Pterygota</taxon>
        <taxon>Neoptera</taxon>
        <taxon>Endopterygota</taxon>
        <taxon>Lepidoptera</taxon>
        <taxon>Glossata</taxon>
        <taxon>Ditrysia</taxon>
        <taxon>Papilionoidea</taxon>
        <taxon>Nymphalidae</taxon>
        <taxon>Satyrinae</taxon>
        <taxon>Satyrini</taxon>
        <taxon>Parargina</taxon>
        <taxon>Pararge</taxon>
    </lineage>
</organism>
<proteinExistence type="predicted"/>
<dbReference type="AlphaFoldDB" id="S4NL66"/>
<sequence length="77" mass="8904">MTSPSILYTCCKAGNIVIIYTHYPIGNVYSTAIYINCELHPARILNGEQRSDIQIFLLKPTTIAVFYYYNFYTLHFS</sequence>
<accession>S4NL66</accession>
<reference evidence="1" key="2">
    <citation type="submission" date="2013-05" db="EMBL/GenBank/DDBJ databases">
        <authorList>
            <person name="Carter J.-M."/>
            <person name="Baker S.C."/>
            <person name="Pink R."/>
            <person name="Carter D.R.F."/>
            <person name="Collins A."/>
            <person name="Tomlin J."/>
            <person name="Gibbs M."/>
            <person name="Breuker C.J."/>
        </authorList>
    </citation>
    <scope>NUCLEOTIDE SEQUENCE</scope>
    <source>
        <tissue evidence="1">Ovary</tissue>
    </source>
</reference>
<evidence type="ECO:0000313" key="1">
    <source>
        <dbReference type="EMBL" id="JAA77799.1"/>
    </source>
</evidence>
<feature type="non-terminal residue" evidence="1">
    <location>
        <position position="77"/>
    </location>
</feature>
<name>S4NL66_9NEOP</name>